<dbReference type="EMBL" id="CP053923">
    <property type="protein sequence ID" value="QNT69130.1"/>
    <property type="molecule type" value="Genomic_DNA"/>
</dbReference>
<evidence type="ECO:0000256" key="1">
    <source>
        <dbReference type="SAM" id="Phobius"/>
    </source>
</evidence>
<dbReference type="RefSeq" id="WP_190262642.1">
    <property type="nucleotide sequence ID" value="NZ_CP053923.1"/>
</dbReference>
<gene>
    <name evidence="2" type="ORF">HQ394_06945</name>
</gene>
<keyword evidence="1" id="KW-0812">Transmembrane</keyword>
<keyword evidence="1" id="KW-1133">Transmembrane helix</keyword>
<keyword evidence="1" id="KW-0472">Membrane</keyword>
<evidence type="ECO:0000313" key="3">
    <source>
        <dbReference type="Proteomes" id="UP000516369"/>
    </source>
</evidence>
<accession>A0A7H1N094</accession>
<protein>
    <submittedName>
        <fullName evidence="2">Uncharacterized protein</fullName>
    </submittedName>
</protein>
<dbReference type="KEGG" id="dvn:HQ394_06945"/>
<reference evidence="2 3" key="1">
    <citation type="submission" date="2020-05" db="EMBL/GenBank/DDBJ databases">
        <title>Complete closed genome sequence of Defluviicoccus vanus.</title>
        <authorList>
            <person name="Bessarab I."/>
            <person name="Arumugam K."/>
            <person name="Maszenan A.M."/>
            <person name="Seviour R.J."/>
            <person name="Williams R.B."/>
        </authorList>
    </citation>
    <scope>NUCLEOTIDE SEQUENCE [LARGE SCALE GENOMIC DNA]</scope>
    <source>
        <strain evidence="2 3">Ben 114</strain>
    </source>
</reference>
<sequence length="82" mass="8709">MSLVEAIANVAVGYAIAVLTQIIVFPLFGLQVSLGDNLAIGGLFTIASIARAYTLRRAFEAFRAHGAGTITAGQVARRRRSF</sequence>
<feature type="transmembrane region" description="Helical" evidence="1">
    <location>
        <begin position="34"/>
        <end position="53"/>
    </location>
</feature>
<dbReference type="InterPro" id="IPR055644">
    <property type="entry name" value="DUF7220"/>
</dbReference>
<organism evidence="2 3">
    <name type="scientific">Defluviicoccus vanus</name>
    <dbReference type="NCBI Taxonomy" id="111831"/>
    <lineage>
        <taxon>Bacteria</taxon>
        <taxon>Pseudomonadati</taxon>
        <taxon>Pseudomonadota</taxon>
        <taxon>Alphaproteobacteria</taxon>
        <taxon>Rhodospirillales</taxon>
        <taxon>Rhodospirillaceae</taxon>
        <taxon>Defluviicoccus</taxon>
    </lineage>
</organism>
<proteinExistence type="predicted"/>
<name>A0A7H1N094_9PROT</name>
<dbReference type="AlphaFoldDB" id="A0A7H1N094"/>
<dbReference type="Proteomes" id="UP000516369">
    <property type="component" value="Chromosome"/>
</dbReference>
<keyword evidence="3" id="KW-1185">Reference proteome</keyword>
<dbReference type="Pfam" id="PF23858">
    <property type="entry name" value="DUF7220"/>
    <property type="match status" value="1"/>
</dbReference>
<evidence type="ECO:0000313" key="2">
    <source>
        <dbReference type="EMBL" id="QNT69130.1"/>
    </source>
</evidence>
<feature type="transmembrane region" description="Helical" evidence="1">
    <location>
        <begin position="7"/>
        <end position="28"/>
    </location>
</feature>